<dbReference type="EMBL" id="AQQR01000019">
    <property type="protein sequence ID" value="OWU68719.1"/>
    <property type="molecule type" value="Genomic_DNA"/>
</dbReference>
<dbReference type="Proteomes" id="UP000215377">
    <property type="component" value="Unassembled WGS sequence"/>
</dbReference>
<evidence type="ECO:0000313" key="2">
    <source>
        <dbReference type="Proteomes" id="UP000215377"/>
    </source>
</evidence>
<gene>
    <name evidence="1" type="ORF">ATO3_23520</name>
</gene>
<dbReference type="OrthoDB" id="8480202at2"/>
<accession>A0A225NJ62</accession>
<keyword evidence="2" id="KW-1185">Reference proteome</keyword>
<evidence type="ECO:0000313" key="1">
    <source>
        <dbReference type="EMBL" id="OWU68719.1"/>
    </source>
</evidence>
<reference evidence="1 2" key="1">
    <citation type="submission" date="2013-04" db="EMBL/GenBank/DDBJ databases">
        <title>Oceanicola sp. 22II1-22F33 Genome Sequencing.</title>
        <authorList>
            <person name="Lai Q."/>
            <person name="Li G."/>
            <person name="Shao Z."/>
        </authorList>
    </citation>
    <scope>NUCLEOTIDE SEQUENCE [LARGE SCALE GENOMIC DNA]</scope>
    <source>
        <strain evidence="1 2">22II1-22F33</strain>
    </source>
</reference>
<dbReference type="AlphaFoldDB" id="A0A225NJ62"/>
<name>A0A225NJ62_9RHOB</name>
<sequence length="219" mass="25074">MTLRTRYIQQDLKLSLSVSCRDIGNPSEIEETFHHLEAAIDEISARLEERDIYFFQISLSVPGLPSAAGAYDPYDGLDYCLTQSNPWTGFCPAFWDAARSDLQLRQRTKAYLVKLEELLMRAAALSRPTLSLWEDDEAQLGEPLAAHLALSDLEFVPYYTQLLRLWDPENEVEAGNEVVAIVKKWGMCPETRDLIGCFSLELDGARDIQYILREMQRFF</sequence>
<protein>
    <submittedName>
        <fullName evidence="1">Uncharacterized protein</fullName>
    </submittedName>
</protein>
<comment type="caution">
    <text evidence="1">The sequence shown here is derived from an EMBL/GenBank/DDBJ whole genome shotgun (WGS) entry which is preliminary data.</text>
</comment>
<dbReference type="RefSeq" id="WP_088652354.1">
    <property type="nucleotide sequence ID" value="NZ_AQQR01000019.1"/>
</dbReference>
<organism evidence="1 2">
    <name type="scientific">Marinibacterium profundimaris</name>
    <dbReference type="NCBI Taxonomy" id="1679460"/>
    <lineage>
        <taxon>Bacteria</taxon>
        <taxon>Pseudomonadati</taxon>
        <taxon>Pseudomonadota</taxon>
        <taxon>Alphaproteobacteria</taxon>
        <taxon>Rhodobacterales</taxon>
        <taxon>Paracoccaceae</taxon>
        <taxon>Marinibacterium</taxon>
    </lineage>
</organism>
<proteinExistence type="predicted"/>